<name>A0A4Y2UMN2_ARAVE</name>
<evidence type="ECO:0000313" key="3">
    <source>
        <dbReference type="Proteomes" id="UP000499080"/>
    </source>
</evidence>
<protein>
    <submittedName>
        <fullName evidence="1">Uncharacterized protein</fullName>
    </submittedName>
</protein>
<accession>A0A4Y2UMN2</accession>
<proteinExistence type="predicted"/>
<sequence>MSSSLNRIIFLINPKPRLEDADTQFPNFLHQIMQQKPPASSLSQQMEIMKCPHVFKAWTKLELSSSYQTIRLLRNSREMTEKSISQGLPTTAFKIMSSPKNNSGLELATAALINLFEW</sequence>
<keyword evidence="3" id="KW-1185">Reference proteome</keyword>
<gene>
    <name evidence="1" type="ORF">AVEN_149581_1</name>
    <name evidence="2" type="ORF">AVEN_70623_1</name>
</gene>
<dbReference type="EMBL" id="BGPR01038136">
    <property type="protein sequence ID" value="GBO13924.1"/>
    <property type="molecule type" value="Genomic_DNA"/>
</dbReference>
<dbReference type="Proteomes" id="UP000499080">
    <property type="component" value="Unassembled WGS sequence"/>
</dbReference>
<dbReference type="EMBL" id="BGPR01038135">
    <property type="protein sequence ID" value="GBO13923.1"/>
    <property type="molecule type" value="Genomic_DNA"/>
</dbReference>
<evidence type="ECO:0000313" key="2">
    <source>
        <dbReference type="EMBL" id="GBO13924.1"/>
    </source>
</evidence>
<organism evidence="1 3">
    <name type="scientific">Araneus ventricosus</name>
    <name type="common">Orbweaver spider</name>
    <name type="synonym">Epeira ventricosa</name>
    <dbReference type="NCBI Taxonomy" id="182803"/>
    <lineage>
        <taxon>Eukaryota</taxon>
        <taxon>Metazoa</taxon>
        <taxon>Ecdysozoa</taxon>
        <taxon>Arthropoda</taxon>
        <taxon>Chelicerata</taxon>
        <taxon>Arachnida</taxon>
        <taxon>Araneae</taxon>
        <taxon>Araneomorphae</taxon>
        <taxon>Entelegynae</taxon>
        <taxon>Araneoidea</taxon>
        <taxon>Araneidae</taxon>
        <taxon>Araneus</taxon>
    </lineage>
</organism>
<dbReference type="AlphaFoldDB" id="A0A4Y2UMN2"/>
<reference evidence="1 3" key="1">
    <citation type="journal article" date="2019" name="Sci. Rep.">
        <title>Orb-weaving spider Araneus ventricosus genome elucidates the spidroin gene catalogue.</title>
        <authorList>
            <person name="Kono N."/>
            <person name="Nakamura H."/>
            <person name="Ohtoshi R."/>
            <person name="Moran D.A.P."/>
            <person name="Shinohara A."/>
            <person name="Yoshida Y."/>
            <person name="Fujiwara M."/>
            <person name="Mori M."/>
            <person name="Tomita M."/>
            <person name="Arakawa K."/>
        </authorList>
    </citation>
    <scope>NUCLEOTIDE SEQUENCE [LARGE SCALE GENOMIC DNA]</scope>
</reference>
<evidence type="ECO:0000313" key="1">
    <source>
        <dbReference type="EMBL" id="GBO13923.1"/>
    </source>
</evidence>
<comment type="caution">
    <text evidence="1">The sequence shown here is derived from an EMBL/GenBank/DDBJ whole genome shotgun (WGS) entry which is preliminary data.</text>
</comment>